<sequence length="255" mass="27730">MNRIQQGVDPWRHHGQMRALAEAAHSAADSFHWDLYDSYGLGPEVLGPLAGRDVVDIGSGTGQCIAHLVQEHGARGTGVDSSPAMTELATDRYGATGHLTYRTADAPRYLAQNAASFDVCLSRFGAACFTEPHLLLAAAAMALRPDGLLVLATMAEHADHQPATAHCQPSPCRLVQEDGSVRMVARWVLAESRWRQLLGTYFDVLDVERLANPRHPGRAVATYLIRARRTRTPTCDRTASPPPLMSVPLHRKPGS</sequence>
<evidence type="ECO:0000313" key="4">
    <source>
        <dbReference type="Proteomes" id="UP000327000"/>
    </source>
</evidence>
<dbReference type="OrthoDB" id="22151at2"/>
<dbReference type="Proteomes" id="UP000327000">
    <property type="component" value="Unassembled WGS sequence"/>
</dbReference>
<dbReference type="CDD" id="cd02440">
    <property type="entry name" value="AdoMet_MTases"/>
    <property type="match status" value="1"/>
</dbReference>
<feature type="domain" description="Methyltransferase type 11" evidence="2">
    <location>
        <begin position="55"/>
        <end position="151"/>
    </location>
</feature>
<keyword evidence="4" id="KW-1185">Reference proteome</keyword>
<keyword evidence="3" id="KW-0808">Transferase</keyword>
<dbReference type="Pfam" id="PF08241">
    <property type="entry name" value="Methyltransf_11"/>
    <property type="match status" value="1"/>
</dbReference>
<feature type="region of interest" description="Disordered" evidence="1">
    <location>
        <begin position="231"/>
        <end position="255"/>
    </location>
</feature>
<organism evidence="3 4">
    <name type="scientific">Streptomyces mobaraensis</name>
    <name type="common">Streptoverticillium mobaraense</name>
    <dbReference type="NCBI Taxonomy" id="35621"/>
    <lineage>
        <taxon>Bacteria</taxon>
        <taxon>Bacillati</taxon>
        <taxon>Actinomycetota</taxon>
        <taxon>Actinomycetes</taxon>
        <taxon>Kitasatosporales</taxon>
        <taxon>Streptomycetaceae</taxon>
        <taxon>Streptomyces</taxon>
    </lineage>
</organism>
<dbReference type="InterPro" id="IPR029063">
    <property type="entry name" value="SAM-dependent_MTases_sf"/>
</dbReference>
<dbReference type="SUPFAM" id="SSF53335">
    <property type="entry name" value="S-adenosyl-L-methionine-dependent methyltransferases"/>
    <property type="match status" value="1"/>
</dbReference>
<protein>
    <submittedName>
        <fullName evidence="3">Class I SAM-dependent methyltransferase</fullName>
    </submittedName>
</protein>
<dbReference type="Gene3D" id="3.40.50.150">
    <property type="entry name" value="Vaccinia Virus protein VP39"/>
    <property type="match status" value="1"/>
</dbReference>
<accession>A0A5N5W2M1</accession>
<name>A0A5N5W2M1_STRMB</name>
<reference evidence="3 4" key="1">
    <citation type="journal article" date="2019" name="Microb. Cell Fact.">
        <title>Exploring novel herbicidin analogues by transcriptional regulator overexpression and MS/MS molecular networking.</title>
        <authorList>
            <person name="Shi Y."/>
            <person name="Gu R."/>
            <person name="Li Y."/>
            <person name="Wang X."/>
            <person name="Ren W."/>
            <person name="Li X."/>
            <person name="Wang L."/>
            <person name="Xie Y."/>
            <person name="Hong B."/>
        </authorList>
    </citation>
    <scope>NUCLEOTIDE SEQUENCE [LARGE SCALE GENOMIC DNA]</scope>
    <source>
        <strain evidence="3 4">US-43</strain>
    </source>
</reference>
<gene>
    <name evidence="3" type="ORF">FRZ00_26920</name>
</gene>
<evidence type="ECO:0000313" key="3">
    <source>
        <dbReference type="EMBL" id="KAB7835525.1"/>
    </source>
</evidence>
<comment type="caution">
    <text evidence="3">The sequence shown here is derived from an EMBL/GenBank/DDBJ whole genome shotgun (WGS) entry which is preliminary data.</text>
</comment>
<evidence type="ECO:0000256" key="1">
    <source>
        <dbReference type="SAM" id="MobiDB-lite"/>
    </source>
</evidence>
<dbReference type="GO" id="GO:0032259">
    <property type="term" value="P:methylation"/>
    <property type="evidence" value="ECO:0007669"/>
    <property type="project" value="UniProtKB-KW"/>
</dbReference>
<evidence type="ECO:0000259" key="2">
    <source>
        <dbReference type="Pfam" id="PF08241"/>
    </source>
</evidence>
<dbReference type="GO" id="GO:0008757">
    <property type="term" value="F:S-adenosylmethionine-dependent methyltransferase activity"/>
    <property type="evidence" value="ECO:0007669"/>
    <property type="project" value="InterPro"/>
</dbReference>
<keyword evidence="3" id="KW-0489">Methyltransferase</keyword>
<proteinExistence type="predicted"/>
<dbReference type="InterPro" id="IPR013216">
    <property type="entry name" value="Methyltransf_11"/>
</dbReference>
<dbReference type="RefSeq" id="WP_152265302.1">
    <property type="nucleotide sequence ID" value="NZ_VOKX01000107.1"/>
</dbReference>
<dbReference type="InterPro" id="IPR050508">
    <property type="entry name" value="Methyltransf_Superfamily"/>
</dbReference>
<dbReference type="PANTHER" id="PTHR42912">
    <property type="entry name" value="METHYLTRANSFERASE"/>
    <property type="match status" value="1"/>
</dbReference>
<dbReference type="AlphaFoldDB" id="A0A5N5W2M1"/>
<dbReference type="EMBL" id="VOKX01000107">
    <property type="protein sequence ID" value="KAB7835525.1"/>
    <property type="molecule type" value="Genomic_DNA"/>
</dbReference>